<name>A0ABT1MWT0_9GAMM</name>
<reference evidence="1 2" key="1">
    <citation type="submission" date="2022-07" db="EMBL/GenBank/DDBJ databases">
        <title>Photobacterium pectinilyticum sp. nov., a marine bacterium isolated from surface seawater of Qingdao offshore.</title>
        <authorList>
            <person name="Wang X."/>
        </authorList>
    </citation>
    <scope>NUCLEOTIDE SEQUENCE [LARGE SCALE GENOMIC DNA]</scope>
    <source>
        <strain evidence="1 2">ZSDE20</strain>
    </source>
</reference>
<dbReference type="RefSeq" id="WP_255040544.1">
    <property type="nucleotide sequence ID" value="NZ_JANEYT010000003.1"/>
</dbReference>
<dbReference type="Proteomes" id="UP001524460">
    <property type="component" value="Unassembled WGS sequence"/>
</dbReference>
<sequence>MKFENTAFDEEFDRNAYLESFLADLQSAIEDEDWDVAIDFAQNLLATAIVLKEEKEEEVAAA</sequence>
<comment type="caution">
    <text evidence="1">The sequence shown here is derived from an EMBL/GenBank/DDBJ whole genome shotgun (WGS) entry which is preliminary data.</text>
</comment>
<evidence type="ECO:0000313" key="2">
    <source>
        <dbReference type="Proteomes" id="UP001524460"/>
    </source>
</evidence>
<accession>A0ABT1MWT0</accession>
<protein>
    <submittedName>
        <fullName evidence="1">Uncharacterized protein</fullName>
    </submittedName>
</protein>
<dbReference type="EMBL" id="JANEYT010000003">
    <property type="protein sequence ID" value="MCQ1056941.1"/>
    <property type="molecule type" value="Genomic_DNA"/>
</dbReference>
<gene>
    <name evidence="1" type="ORF">NHN17_02500</name>
</gene>
<proteinExistence type="predicted"/>
<evidence type="ECO:0000313" key="1">
    <source>
        <dbReference type="EMBL" id="MCQ1056941.1"/>
    </source>
</evidence>
<organism evidence="1 2">
    <name type="scientific">Photobacterium pectinilyticum</name>
    <dbReference type="NCBI Taxonomy" id="2906793"/>
    <lineage>
        <taxon>Bacteria</taxon>
        <taxon>Pseudomonadati</taxon>
        <taxon>Pseudomonadota</taxon>
        <taxon>Gammaproteobacteria</taxon>
        <taxon>Vibrionales</taxon>
        <taxon>Vibrionaceae</taxon>
        <taxon>Photobacterium</taxon>
    </lineage>
</organism>
<keyword evidence="2" id="KW-1185">Reference proteome</keyword>